<dbReference type="PROSITE" id="PS51686">
    <property type="entry name" value="SAM_MT_RSMB_NOP"/>
    <property type="match status" value="1"/>
</dbReference>
<evidence type="ECO:0000256" key="2">
    <source>
        <dbReference type="ARBA" id="ARBA00022679"/>
    </source>
</evidence>
<evidence type="ECO:0000256" key="5">
    <source>
        <dbReference type="PROSITE-ProRule" id="PRU01023"/>
    </source>
</evidence>
<evidence type="ECO:0000313" key="7">
    <source>
        <dbReference type="EMBL" id="MCU9837464.1"/>
    </source>
</evidence>
<dbReference type="EMBL" id="JAOVQN010000005">
    <property type="protein sequence ID" value="MCU9837464.1"/>
    <property type="molecule type" value="Genomic_DNA"/>
</dbReference>
<evidence type="ECO:0000256" key="4">
    <source>
        <dbReference type="ARBA" id="ARBA00022884"/>
    </source>
</evidence>
<keyword evidence="3 5" id="KW-0949">S-adenosyl-L-methionine</keyword>
<keyword evidence="1 5" id="KW-0489">Methyltransferase</keyword>
<dbReference type="Pfam" id="PF01189">
    <property type="entry name" value="Methyltr_RsmB-F"/>
    <property type="match status" value="1"/>
</dbReference>
<dbReference type="PANTHER" id="PTHR22807">
    <property type="entry name" value="NOP2 YEAST -RELATED NOL1/NOP2/FMU SUN DOMAIN-CONTAINING"/>
    <property type="match status" value="1"/>
</dbReference>
<dbReference type="CDD" id="cd02440">
    <property type="entry name" value="AdoMet_MTases"/>
    <property type="match status" value="1"/>
</dbReference>
<gene>
    <name evidence="7" type="ORF">OEZ49_06770</name>
</gene>
<dbReference type="PANTHER" id="PTHR22807:SF53">
    <property type="entry name" value="RIBOSOMAL RNA SMALL SUBUNIT METHYLTRANSFERASE B-RELATED"/>
    <property type="match status" value="1"/>
</dbReference>
<proteinExistence type="inferred from homology"/>
<keyword evidence="8" id="KW-1185">Reference proteome</keyword>
<dbReference type="InterPro" id="IPR023267">
    <property type="entry name" value="RCMT"/>
</dbReference>
<dbReference type="InterPro" id="IPR001678">
    <property type="entry name" value="MeTrfase_RsmB-F_NOP2_dom"/>
</dbReference>
<dbReference type="SUPFAM" id="SSF53335">
    <property type="entry name" value="S-adenosyl-L-methionine-dependent methyltransferases"/>
    <property type="match status" value="1"/>
</dbReference>
<dbReference type="GO" id="GO:0008168">
    <property type="term" value="F:methyltransferase activity"/>
    <property type="evidence" value="ECO:0007669"/>
    <property type="project" value="UniProtKB-KW"/>
</dbReference>
<dbReference type="GO" id="GO:0032259">
    <property type="term" value="P:methylation"/>
    <property type="evidence" value="ECO:0007669"/>
    <property type="project" value="UniProtKB-KW"/>
</dbReference>
<evidence type="ECO:0000313" key="8">
    <source>
        <dbReference type="Proteomes" id="UP001321014"/>
    </source>
</evidence>
<comment type="caution">
    <text evidence="7">The sequence shown here is derived from an EMBL/GenBank/DDBJ whole genome shotgun (WGS) entry which is preliminary data.</text>
</comment>
<keyword evidence="2 5" id="KW-0808">Transferase</keyword>
<organism evidence="7 8">
    <name type="scientific">Ruegeria marisflavi</name>
    <dbReference type="NCBI Taxonomy" id="2984152"/>
    <lineage>
        <taxon>Bacteria</taxon>
        <taxon>Pseudomonadati</taxon>
        <taxon>Pseudomonadota</taxon>
        <taxon>Alphaproteobacteria</taxon>
        <taxon>Rhodobacterales</taxon>
        <taxon>Roseobacteraceae</taxon>
        <taxon>Ruegeria</taxon>
    </lineage>
</organism>
<comment type="similarity">
    <text evidence="5">Belongs to the class I-like SAM-binding methyltransferase superfamily. RsmB/NOP family.</text>
</comment>
<accession>A0ABT2WNI4</accession>
<comment type="caution">
    <text evidence="5">Lacks conserved residue(s) required for the propagation of feature annotation.</text>
</comment>
<sequence length="391" mass="41334">MTPGARVQAAIEILDEILEGRPAEQALTTWARRSRFAGSKDRAAIRDHVFDALRGRRSLAALGGAATGRGLMIGLVRAQGGDVDGLFSGVGHAPEPVTEAERAKARDPAPGAEAADIPDWLWPRFQAALGARAEEAGRIMQTRAPLHLRANLLRTDRAGAIAALAAGGIKAVTHPACETALEVTEGARQVARSQAYLDGLVELQDAASQAIVARLPLQPGARALDYCAGGGGKTLALAARTEGEVLAHDAAPQRMRDLPERAARAGAKVRLLATEGLDREAPFDLVLTDVPCSGSGSWRRAPDGKWALTPERLAELGHLQQAILQRAAELVAADGVLAYATCSMLHDENGDVVADFLAAHPDWRLSEEAHWTVLDGTDGFFLAVLTRVGVK</sequence>
<feature type="binding site" evidence="5">
    <location>
        <position position="289"/>
    </location>
    <ligand>
        <name>S-adenosyl-L-methionine</name>
        <dbReference type="ChEBI" id="CHEBI:59789"/>
    </ligand>
</feature>
<dbReference type="Gene3D" id="3.40.50.150">
    <property type="entry name" value="Vaccinia Virus protein VP39"/>
    <property type="match status" value="1"/>
</dbReference>
<dbReference type="InterPro" id="IPR049560">
    <property type="entry name" value="MeTrfase_RsmB-F_NOP2_cat"/>
</dbReference>
<keyword evidence="4 5" id="KW-0694">RNA-binding</keyword>
<reference evidence="7 8" key="1">
    <citation type="submission" date="2022-10" db="EMBL/GenBank/DDBJ databases">
        <title>Ruegeria sp. nov., isolated from ocean surface water.</title>
        <authorList>
            <person name="He W."/>
            <person name="Wang L."/>
            <person name="Zhang D.-F."/>
        </authorList>
    </citation>
    <scope>NUCLEOTIDE SEQUENCE [LARGE SCALE GENOMIC DNA]</scope>
    <source>
        <strain evidence="7 8">WL0004</strain>
    </source>
</reference>
<dbReference type="InterPro" id="IPR029063">
    <property type="entry name" value="SAM-dependent_MTases_sf"/>
</dbReference>
<feature type="domain" description="SAM-dependent MTase RsmB/NOP-type" evidence="6">
    <location>
        <begin position="136"/>
        <end position="391"/>
    </location>
</feature>
<evidence type="ECO:0000256" key="1">
    <source>
        <dbReference type="ARBA" id="ARBA00022603"/>
    </source>
</evidence>
<dbReference type="Proteomes" id="UP001321014">
    <property type="component" value="Unassembled WGS sequence"/>
</dbReference>
<evidence type="ECO:0000256" key="3">
    <source>
        <dbReference type="ARBA" id="ARBA00022691"/>
    </source>
</evidence>
<dbReference type="PRINTS" id="PR02008">
    <property type="entry name" value="RCMTFAMILY"/>
</dbReference>
<feature type="binding site" evidence="5">
    <location>
        <position position="249"/>
    </location>
    <ligand>
        <name>S-adenosyl-L-methionine</name>
        <dbReference type="ChEBI" id="CHEBI:59789"/>
    </ligand>
</feature>
<name>A0ABT2WNI4_9RHOB</name>
<dbReference type="Pfam" id="PF22458">
    <property type="entry name" value="RsmF-B_ferredox"/>
    <property type="match status" value="1"/>
</dbReference>
<dbReference type="InterPro" id="IPR054728">
    <property type="entry name" value="RsmB-like_ferredoxin"/>
</dbReference>
<protein>
    <submittedName>
        <fullName evidence="7">RsmB/NOP family class I SAM-dependent RNA methyltransferase</fullName>
    </submittedName>
</protein>
<evidence type="ECO:0000259" key="6">
    <source>
        <dbReference type="PROSITE" id="PS51686"/>
    </source>
</evidence>
<dbReference type="Gene3D" id="3.30.70.1170">
    <property type="entry name" value="Sun protein, domain 3"/>
    <property type="match status" value="1"/>
</dbReference>
<feature type="active site" description="Nucleophile" evidence="5">
    <location>
        <position position="342"/>
    </location>
</feature>
<dbReference type="RefSeq" id="WP_263387592.1">
    <property type="nucleotide sequence ID" value="NZ_JAOVQN010000005.1"/>
</dbReference>